<dbReference type="EMBL" id="VUJX02000005">
    <property type="protein sequence ID" value="KAL0936362.1"/>
    <property type="molecule type" value="Genomic_DNA"/>
</dbReference>
<sequence>MPIIDNFSLPESVDSLALPEDSSTAFFITFTTSNLPETGESWCPDVRAALPQINAAFSAEGAPKMSFVEVGQRPEWKVPTNVYRTKWNVNNVPTIVRYQRVDGQVKETGRLVEGEILDEKRLRALIEEK</sequence>
<evidence type="ECO:0000313" key="2">
    <source>
        <dbReference type="Proteomes" id="UP000805649"/>
    </source>
</evidence>
<comment type="caution">
    <text evidence="1">The sequence shown here is derived from an EMBL/GenBank/DDBJ whole genome shotgun (WGS) entry which is preliminary data.</text>
</comment>
<keyword evidence="2" id="KW-1185">Reference proteome</keyword>
<gene>
    <name evidence="1" type="ORF">CTRU02_208577</name>
</gene>
<organism evidence="1 2">
    <name type="scientific">Colletotrichum truncatum</name>
    <name type="common">Anthracnose fungus</name>
    <name type="synonym">Colletotrichum capsici</name>
    <dbReference type="NCBI Taxonomy" id="5467"/>
    <lineage>
        <taxon>Eukaryota</taxon>
        <taxon>Fungi</taxon>
        <taxon>Dikarya</taxon>
        <taxon>Ascomycota</taxon>
        <taxon>Pezizomycotina</taxon>
        <taxon>Sordariomycetes</taxon>
        <taxon>Hypocreomycetidae</taxon>
        <taxon>Glomerellales</taxon>
        <taxon>Glomerellaceae</taxon>
        <taxon>Colletotrichum</taxon>
        <taxon>Colletotrichum truncatum species complex</taxon>
    </lineage>
</organism>
<accession>A0ACC3YZJ5</accession>
<proteinExistence type="predicted"/>
<dbReference type="Proteomes" id="UP000805649">
    <property type="component" value="Unassembled WGS sequence"/>
</dbReference>
<protein>
    <submittedName>
        <fullName evidence="1">Thioredoxin domain-containing protein C21C3.12c</fullName>
    </submittedName>
</protein>
<name>A0ACC3YZJ5_COLTU</name>
<evidence type="ECO:0000313" key="1">
    <source>
        <dbReference type="EMBL" id="KAL0936362.1"/>
    </source>
</evidence>
<reference evidence="1 2" key="1">
    <citation type="journal article" date="2020" name="Phytopathology">
        <title>Genome Sequence Resources of Colletotrichum truncatum, C. plurivorum, C. musicola, and C. sojae: Four Species Pathogenic to Soybean (Glycine max).</title>
        <authorList>
            <person name="Rogerio F."/>
            <person name="Boufleur T.R."/>
            <person name="Ciampi-Guillardi M."/>
            <person name="Sukno S.A."/>
            <person name="Thon M.R."/>
            <person name="Massola Junior N.S."/>
            <person name="Baroncelli R."/>
        </authorList>
    </citation>
    <scope>NUCLEOTIDE SEQUENCE [LARGE SCALE GENOMIC DNA]</scope>
    <source>
        <strain evidence="1 2">CMES1059</strain>
    </source>
</reference>